<proteinExistence type="predicted"/>
<protein>
    <recommendedName>
        <fullName evidence="2">ADP-ribosylation/crystallin J1</fullName>
    </recommendedName>
</protein>
<sequence>MAPYPLLLLPQSGSGSGICFDLWVLETLVLWRPVGQAELDLIAKSGWRTFPPRLDGQPIFYPVLNEEYATKIARDWNAKDPLSGLAGYVLRFEVERPYVERFQVRQVGGRGIEELWVPAEELPEFNRHIVGTIELVAEYC</sequence>
<gene>
    <name evidence="1" type="ORF">AVDCRST_MAG91-526</name>
</gene>
<dbReference type="AlphaFoldDB" id="A0A6J4SF14"/>
<reference evidence="1" key="1">
    <citation type="submission" date="2020-02" db="EMBL/GenBank/DDBJ databases">
        <authorList>
            <person name="Meier V. D."/>
        </authorList>
    </citation>
    <scope>NUCLEOTIDE SEQUENCE</scope>
    <source>
        <strain evidence="1">AVDCRST_MAG91</strain>
    </source>
</reference>
<name>A0A6J4SF14_9SPHN</name>
<evidence type="ECO:0008006" key="2">
    <source>
        <dbReference type="Google" id="ProtNLM"/>
    </source>
</evidence>
<accession>A0A6J4SF14</accession>
<organism evidence="1">
    <name type="scientific">uncultured Sphingomonadaceae bacterium</name>
    <dbReference type="NCBI Taxonomy" id="169976"/>
    <lineage>
        <taxon>Bacteria</taxon>
        <taxon>Pseudomonadati</taxon>
        <taxon>Pseudomonadota</taxon>
        <taxon>Alphaproteobacteria</taxon>
        <taxon>Sphingomonadales</taxon>
        <taxon>Sphingomonadaceae</taxon>
        <taxon>environmental samples</taxon>
    </lineage>
</organism>
<dbReference type="EMBL" id="CADCVX010000118">
    <property type="protein sequence ID" value="CAA9490713.1"/>
    <property type="molecule type" value="Genomic_DNA"/>
</dbReference>
<evidence type="ECO:0000313" key="1">
    <source>
        <dbReference type="EMBL" id="CAA9490713.1"/>
    </source>
</evidence>